<dbReference type="EMBL" id="FO082047">
    <property type="protein sequence ID" value="CCE85517.1"/>
    <property type="molecule type" value="Genomic_DNA"/>
</dbReference>
<reference evidence="1 2" key="1">
    <citation type="journal article" date="2012" name="G3 (Bethesda)">
        <title>Pichia sorbitophila, an interspecies yeast hybrid reveals early steps of genome resolution following polyploidization.</title>
        <authorList>
            <person name="Leh Louis V."/>
            <person name="Despons L."/>
            <person name="Friedrich A."/>
            <person name="Martin T."/>
            <person name="Durrens P."/>
            <person name="Casaregola S."/>
            <person name="Neuveglise C."/>
            <person name="Fairhead C."/>
            <person name="Marck C."/>
            <person name="Cruz J.A."/>
            <person name="Straub M.L."/>
            <person name="Kugler V."/>
            <person name="Sacerdot C."/>
            <person name="Uzunov Z."/>
            <person name="Thierry A."/>
            <person name="Weiss S."/>
            <person name="Bleykasten C."/>
            <person name="De Montigny J."/>
            <person name="Jacques N."/>
            <person name="Jung P."/>
            <person name="Lemaire M."/>
            <person name="Mallet S."/>
            <person name="Morel G."/>
            <person name="Richard G.F."/>
            <person name="Sarkar A."/>
            <person name="Savel G."/>
            <person name="Schacherer J."/>
            <person name="Seret M.L."/>
            <person name="Talla E."/>
            <person name="Samson G."/>
            <person name="Jubin C."/>
            <person name="Poulain J."/>
            <person name="Vacherie B."/>
            <person name="Barbe V."/>
            <person name="Pelletier E."/>
            <person name="Sherman D.J."/>
            <person name="Westhof E."/>
            <person name="Weissenbach J."/>
            <person name="Baret P.V."/>
            <person name="Wincker P."/>
            <person name="Gaillardin C."/>
            <person name="Dujon B."/>
            <person name="Souciet J.L."/>
        </authorList>
    </citation>
    <scope>NUCLEOTIDE SEQUENCE [LARGE SCALE GENOMIC DNA]</scope>
    <source>
        <strain evidence="2">ATCC MYA-4447 / BCRC 22081 / CBS 7064 / NBRC 10061 / NRRL Y-12695</strain>
    </source>
</reference>
<dbReference type="InterPro" id="IPR032675">
    <property type="entry name" value="LRR_dom_sf"/>
</dbReference>
<organism evidence="1 2">
    <name type="scientific">Pichia sorbitophila (strain ATCC MYA-4447 / BCRC 22081 / CBS 7064 / NBRC 10061 / NRRL Y-12695)</name>
    <name type="common">Hybrid yeast</name>
    <dbReference type="NCBI Taxonomy" id="559304"/>
    <lineage>
        <taxon>Eukaryota</taxon>
        <taxon>Fungi</taxon>
        <taxon>Dikarya</taxon>
        <taxon>Ascomycota</taxon>
        <taxon>Saccharomycotina</taxon>
        <taxon>Pichiomycetes</taxon>
        <taxon>Debaryomycetaceae</taxon>
        <taxon>Millerozyma</taxon>
    </lineage>
</organism>
<gene>
    <name evidence="1" type="primary">Piso0_005118</name>
    <name evidence="1" type="ORF">GNLVRS01_PISO0M08042g</name>
</gene>
<sequence length="385" mass="44351">MYERQGLNIAKLPWELILRIFKLLSPDETLFLIKQLNECAIWSQGDQPKEIDEYDTLLEICYKRLYEGKILITTDPAIQARVDYDSVLSISEFCQKFKDADELESKIFKTTRPRELQFMFVRDCHDYSQFIEELKEFNYILEKLNVEDDITRYIDETCQISLFIDGNTLMIESPTGILVAVLKTLILAADGQTLLKDVLVRKFTNITIKSTDIGKHYLPLWGRLLERFSNVATLDLTDNLITSDLILTNEGHTSLKVDSLANEMSWPKNLKCLVLDKNNLSYISSNFISNLPRNTVEHLSFSANSLVTLGQSHGESFNIAQDLPKLRSLCLKDNNSLRFINSNILDNVKIAGQFKILDIRGCNIDEECIRSLRRKSDNENFHVLF</sequence>
<accession>G8Y499</accession>
<dbReference type="OrthoDB" id="27267at2759"/>
<dbReference type="eggNOG" id="ENOG502T36X">
    <property type="taxonomic scope" value="Eukaryota"/>
</dbReference>
<protein>
    <submittedName>
        <fullName evidence="1">Piso0_005118 protein</fullName>
    </submittedName>
</protein>
<evidence type="ECO:0000313" key="1">
    <source>
        <dbReference type="EMBL" id="CCE85517.1"/>
    </source>
</evidence>
<dbReference type="Gene3D" id="3.80.10.10">
    <property type="entry name" value="Ribonuclease Inhibitor"/>
    <property type="match status" value="1"/>
</dbReference>
<dbReference type="InParanoid" id="G8Y499"/>
<dbReference type="Proteomes" id="UP000005222">
    <property type="component" value="Chromosome M"/>
</dbReference>
<dbReference type="SUPFAM" id="SSF52047">
    <property type="entry name" value="RNI-like"/>
    <property type="match status" value="1"/>
</dbReference>
<dbReference type="AlphaFoldDB" id="G8Y499"/>
<dbReference type="HOGENOM" id="CLU_794797_0_0_1"/>
<name>G8Y499_PICSO</name>
<keyword evidence="2" id="KW-1185">Reference proteome</keyword>
<proteinExistence type="predicted"/>
<evidence type="ECO:0000313" key="2">
    <source>
        <dbReference type="Proteomes" id="UP000005222"/>
    </source>
</evidence>
<dbReference type="OMA" id="ANEMSWP"/>